<dbReference type="EMBL" id="BOOH01000019">
    <property type="protein sequence ID" value="GIH76032.1"/>
    <property type="molecule type" value="Genomic_DNA"/>
</dbReference>
<evidence type="ECO:0000313" key="6">
    <source>
        <dbReference type="EMBL" id="GIH76032.1"/>
    </source>
</evidence>
<keyword evidence="4" id="KW-0472">Membrane</keyword>
<evidence type="ECO:0000256" key="1">
    <source>
        <dbReference type="ARBA" id="ARBA00023015"/>
    </source>
</evidence>
<dbReference type="AlphaFoldDB" id="A0A8J3RLJ5"/>
<name>A0A8J3RLJ5_9ACTN</name>
<gene>
    <name evidence="6" type="ORF">Plo01_24610</name>
</gene>
<dbReference type="RefSeq" id="WP_203890661.1">
    <property type="nucleotide sequence ID" value="NZ_BOOH01000019.1"/>
</dbReference>
<dbReference type="Proteomes" id="UP000616724">
    <property type="component" value="Unassembled WGS sequence"/>
</dbReference>
<evidence type="ECO:0000256" key="2">
    <source>
        <dbReference type="ARBA" id="ARBA00023163"/>
    </source>
</evidence>
<evidence type="ECO:0000256" key="4">
    <source>
        <dbReference type="SAM" id="Phobius"/>
    </source>
</evidence>
<feature type="domain" description="Putative zinc-finger" evidence="5">
    <location>
        <begin position="5"/>
        <end position="39"/>
    </location>
</feature>
<dbReference type="Gene3D" id="1.10.10.1320">
    <property type="entry name" value="Anti-sigma factor, zinc-finger domain"/>
    <property type="match status" value="1"/>
</dbReference>
<dbReference type="InterPro" id="IPR027383">
    <property type="entry name" value="Znf_put"/>
</dbReference>
<feature type="compositionally biased region" description="Low complexity" evidence="3">
    <location>
        <begin position="144"/>
        <end position="153"/>
    </location>
</feature>
<evidence type="ECO:0000256" key="3">
    <source>
        <dbReference type="SAM" id="MobiDB-lite"/>
    </source>
</evidence>
<reference evidence="6 7" key="1">
    <citation type="submission" date="2021-01" db="EMBL/GenBank/DDBJ databases">
        <title>Whole genome shotgun sequence of Planobispora longispora NBRC 13918.</title>
        <authorList>
            <person name="Komaki H."/>
            <person name="Tamura T."/>
        </authorList>
    </citation>
    <scope>NUCLEOTIDE SEQUENCE [LARGE SCALE GENOMIC DNA]</scope>
    <source>
        <strain evidence="6 7">NBRC 13918</strain>
    </source>
</reference>
<keyword evidence="4" id="KW-1133">Transmembrane helix</keyword>
<dbReference type="InterPro" id="IPR041916">
    <property type="entry name" value="Anti_sigma_zinc_sf"/>
</dbReference>
<feature type="region of interest" description="Disordered" evidence="3">
    <location>
        <begin position="121"/>
        <end position="192"/>
    </location>
</feature>
<keyword evidence="7" id="KW-1185">Reference proteome</keyword>
<dbReference type="Pfam" id="PF13490">
    <property type="entry name" value="zf-HC2"/>
    <property type="match status" value="1"/>
</dbReference>
<evidence type="ECO:0000259" key="5">
    <source>
        <dbReference type="Pfam" id="PF13490"/>
    </source>
</evidence>
<keyword evidence="1" id="KW-0805">Transcription regulation</keyword>
<evidence type="ECO:0000313" key="7">
    <source>
        <dbReference type="Proteomes" id="UP000616724"/>
    </source>
</evidence>
<organism evidence="6 7">
    <name type="scientific">Planobispora longispora</name>
    <dbReference type="NCBI Taxonomy" id="28887"/>
    <lineage>
        <taxon>Bacteria</taxon>
        <taxon>Bacillati</taxon>
        <taxon>Actinomycetota</taxon>
        <taxon>Actinomycetes</taxon>
        <taxon>Streptosporangiales</taxon>
        <taxon>Streptosporangiaceae</taxon>
        <taxon>Planobispora</taxon>
    </lineage>
</organism>
<keyword evidence="2" id="KW-0804">Transcription</keyword>
<feature type="transmembrane region" description="Helical" evidence="4">
    <location>
        <begin position="87"/>
        <end position="106"/>
    </location>
</feature>
<comment type="caution">
    <text evidence="6">The sequence shown here is derived from an EMBL/GenBank/DDBJ whole genome shotgun (WGS) entry which is preliminary data.</text>
</comment>
<proteinExistence type="predicted"/>
<keyword evidence="4" id="KW-0812">Transmembrane</keyword>
<sequence length="283" mass="28800">MNMTCDEARISLGVYVLGALDPEERAPVEAHLEGCADCRAELAELGGVAGFLGRVSEDDIAQAASPPRAVLDRLLNARARRRKLARVMLSLAASAVVIGLGGAYWATTAGIGDDAVTTAQSAPEAATDSRAAAPFSEDAGSGAGSAEAKAAPSRSPQDAARDSRLAPEGTPTPDVVMGDQGDTLAAKGAKGRVRATVTARPDEKATTVKIMISGVATGTRFRLDVVAADGSRQTAGNWIVDEAAYDESGGFSGSTTIPPGGIDRFEVLTSGGRLLLTVPAHGG</sequence>
<protein>
    <recommendedName>
        <fullName evidence="5">Putative zinc-finger domain-containing protein</fullName>
    </recommendedName>
</protein>
<accession>A0A8J3RLJ5</accession>